<evidence type="ECO:0000313" key="2">
    <source>
        <dbReference type="EMBL" id="AUN98002.1"/>
    </source>
</evidence>
<sequence length="156" mass="17704">MKLKLAVLFLSAFIFFGCSKKKEAPDLKYTLEEFNLILDTTGAAGDKDAANAIKFEEYAPGVNRVNSRPMVYQRLSFAVVEFETEKQAREEALRLNQYYSRNWLFDKVEGEPILEDLVIVKFHAANPKRRVQRTPVNIPKEEHGHGEGHGQAPAGH</sequence>
<keyword evidence="3" id="KW-1185">Reference proteome</keyword>
<proteinExistence type="predicted"/>
<dbReference type="KEGG" id="bsto:C0V70_07745"/>
<accession>A0A2K9NR82</accession>
<feature type="region of interest" description="Disordered" evidence="1">
    <location>
        <begin position="133"/>
        <end position="156"/>
    </location>
</feature>
<dbReference type="RefSeq" id="WP_102243293.1">
    <property type="nucleotide sequence ID" value="NZ_CP025704.1"/>
</dbReference>
<organism evidence="2 3">
    <name type="scientific">Bacteriovorax stolpii</name>
    <name type="common">Bdellovibrio stolpii</name>
    <dbReference type="NCBI Taxonomy" id="960"/>
    <lineage>
        <taxon>Bacteria</taxon>
        <taxon>Pseudomonadati</taxon>
        <taxon>Bdellovibrionota</taxon>
        <taxon>Bacteriovoracia</taxon>
        <taxon>Bacteriovoracales</taxon>
        <taxon>Bacteriovoracaceae</taxon>
        <taxon>Bacteriovorax</taxon>
    </lineage>
</organism>
<gene>
    <name evidence="2" type="ORF">C0V70_07745</name>
</gene>
<dbReference type="Proteomes" id="UP000235584">
    <property type="component" value="Chromosome"/>
</dbReference>
<dbReference type="AlphaFoldDB" id="A0A2K9NR82"/>
<dbReference type="PROSITE" id="PS51257">
    <property type="entry name" value="PROKAR_LIPOPROTEIN"/>
    <property type="match status" value="1"/>
</dbReference>
<dbReference type="EMBL" id="CP025704">
    <property type="protein sequence ID" value="AUN98002.1"/>
    <property type="molecule type" value="Genomic_DNA"/>
</dbReference>
<evidence type="ECO:0000256" key="1">
    <source>
        <dbReference type="SAM" id="MobiDB-lite"/>
    </source>
</evidence>
<name>A0A2K9NR82_BACTC</name>
<evidence type="ECO:0000313" key="3">
    <source>
        <dbReference type="Proteomes" id="UP000235584"/>
    </source>
</evidence>
<feature type="compositionally biased region" description="Basic and acidic residues" evidence="1">
    <location>
        <begin position="139"/>
        <end position="148"/>
    </location>
</feature>
<reference evidence="2 3" key="1">
    <citation type="submission" date="2018-01" db="EMBL/GenBank/DDBJ databases">
        <title>Complete genome sequence of Bacteriovorax stolpii DSM12778.</title>
        <authorList>
            <person name="Tang B."/>
            <person name="Chang J."/>
        </authorList>
    </citation>
    <scope>NUCLEOTIDE SEQUENCE [LARGE SCALE GENOMIC DNA]</scope>
    <source>
        <strain evidence="2 3">DSM 12778</strain>
    </source>
</reference>
<protein>
    <submittedName>
        <fullName evidence="2">Uncharacterized protein</fullName>
    </submittedName>
</protein>